<comment type="caution">
    <text evidence="10">The sequence shown here is derived from an EMBL/GenBank/DDBJ whole genome shotgun (WGS) entry which is preliminary data.</text>
</comment>
<dbReference type="Pfam" id="PF00795">
    <property type="entry name" value="CN_hydrolase"/>
    <property type="match status" value="1"/>
</dbReference>
<comment type="function">
    <text evidence="8">Catalyzes the phospholipid dependent N-acylation of the N-terminal cysteine of apolipoprotein, the last step in lipoprotein maturation.</text>
</comment>
<dbReference type="Proteomes" id="UP000306740">
    <property type="component" value="Unassembled WGS sequence"/>
</dbReference>
<dbReference type="EMBL" id="VDFR01000246">
    <property type="protein sequence ID" value="TNC26308.1"/>
    <property type="molecule type" value="Genomic_DNA"/>
</dbReference>
<feature type="transmembrane region" description="Helical" evidence="8">
    <location>
        <begin position="85"/>
        <end position="108"/>
    </location>
</feature>
<sequence length="511" mass="54644">MPRVLSALDRTWLRRTASAVAAGLVVSCGFAPVDQPWLMWPGLVLLVLALRGATPALAAWLGWAFGTSFLLVLLNWVLLFEVPAAYVGLAAFEGLFYAGFGAVFAVLVRRRAWPLLGALAWMATEMLRSLLPFGGFPWGRLAFAAVDTPLASLARWLGVSALSGAVFLTAALVVWAFTRRSEEDRRVRRLLAGAASLAAVFGVAAVLPVGIAGEGRSMQVAVIQGDVPGTGAQWYGEQREVLENHVRVTSQYAARVRAGELPQPDLVLWPENASDIDPITDADAGRMIDGAARDVGAPILIGAILDGPTDETAYNASVVWDPVTGPGDQYVKQHLVPWGEYVPMRGFSEWLVPLLAEEVPRDMLSGDESGAVRVGEGVVGTMTCFDVVFDGLVRDAVLGGAEMLVVQTNNATFTGTPQPEQQWQISRLRAIESGRYVAVPSTNGISGVIGPDGSVQATAPVQQSAYLSEEVQAATSVTTGTRFGVWIERASLLVVGVVLAVGTWRRKVRRR</sequence>
<evidence type="ECO:0000256" key="7">
    <source>
        <dbReference type="ARBA" id="ARBA00023315"/>
    </source>
</evidence>
<dbReference type="AlphaFoldDB" id="A0A5C4M4N8"/>
<evidence type="ECO:0000256" key="8">
    <source>
        <dbReference type="HAMAP-Rule" id="MF_01148"/>
    </source>
</evidence>
<feature type="transmembrane region" description="Helical" evidence="8">
    <location>
        <begin position="190"/>
        <end position="211"/>
    </location>
</feature>
<dbReference type="SUPFAM" id="SSF56317">
    <property type="entry name" value="Carbon-nitrogen hydrolase"/>
    <property type="match status" value="1"/>
</dbReference>
<dbReference type="PANTHER" id="PTHR38686:SF1">
    <property type="entry name" value="APOLIPOPROTEIN N-ACYLTRANSFERASE"/>
    <property type="match status" value="1"/>
</dbReference>
<dbReference type="Gene3D" id="3.60.110.10">
    <property type="entry name" value="Carbon-nitrogen hydrolase"/>
    <property type="match status" value="1"/>
</dbReference>
<dbReference type="RefSeq" id="WP_139107398.1">
    <property type="nucleotide sequence ID" value="NZ_VDFR01000246.1"/>
</dbReference>
<dbReference type="PROSITE" id="PS51257">
    <property type="entry name" value="PROKAR_LIPOPROTEIN"/>
    <property type="match status" value="1"/>
</dbReference>
<evidence type="ECO:0000259" key="9">
    <source>
        <dbReference type="PROSITE" id="PS50263"/>
    </source>
</evidence>
<dbReference type="GO" id="GO:0016410">
    <property type="term" value="F:N-acyltransferase activity"/>
    <property type="evidence" value="ECO:0007669"/>
    <property type="project" value="UniProtKB-UniRule"/>
</dbReference>
<proteinExistence type="inferred from homology"/>
<dbReference type="OrthoDB" id="9804277at2"/>
<keyword evidence="5 8" id="KW-1133">Transmembrane helix</keyword>
<dbReference type="PANTHER" id="PTHR38686">
    <property type="entry name" value="APOLIPOPROTEIN N-ACYLTRANSFERASE"/>
    <property type="match status" value="1"/>
</dbReference>
<evidence type="ECO:0000313" key="10">
    <source>
        <dbReference type="EMBL" id="TNC26308.1"/>
    </source>
</evidence>
<dbReference type="NCBIfam" id="TIGR00546">
    <property type="entry name" value="lnt"/>
    <property type="match status" value="1"/>
</dbReference>
<reference evidence="10 11" key="1">
    <citation type="submission" date="2019-05" db="EMBL/GenBank/DDBJ databases">
        <title>Mumia sp. nov., isolated from the intestinal contents of plateau pika (Ochotona curzoniae) in the Qinghai-Tibet plateau of China.</title>
        <authorList>
            <person name="Tian Z."/>
        </authorList>
    </citation>
    <scope>NUCLEOTIDE SEQUENCE [LARGE SCALE GENOMIC DNA]</scope>
    <source>
        <strain evidence="11">527</strain>
    </source>
</reference>
<accession>A0A5C4M4N8</accession>
<feature type="transmembrane region" description="Helical" evidence="8">
    <location>
        <begin position="156"/>
        <end position="178"/>
    </location>
</feature>
<evidence type="ECO:0000256" key="1">
    <source>
        <dbReference type="ARBA" id="ARBA00004651"/>
    </source>
</evidence>
<gene>
    <name evidence="8 10" type="primary">lnt</name>
    <name evidence="10" type="ORF">FHE65_34600</name>
</gene>
<keyword evidence="10" id="KW-0449">Lipoprotein</keyword>
<dbReference type="InterPro" id="IPR003010">
    <property type="entry name" value="C-N_Hydrolase"/>
</dbReference>
<protein>
    <recommendedName>
        <fullName evidence="8">Apolipoprotein N-acyltransferase</fullName>
        <shortName evidence="8">ALP N-acyltransferase</shortName>
        <ecNumber evidence="8">2.3.1.269</ecNumber>
    </recommendedName>
</protein>
<keyword evidence="2 8" id="KW-1003">Cell membrane</keyword>
<name>A0A5C4M4N8_9ACTN</name>
<keyword evidence="7 8" id="KW-0012">Acyltransferase</keyword>
<dbReference type="CDD" id="cd07571">
    <property type="entry name" value="ALP_N-acyl_transferase"/>
    <property type="match status" value="1"/>
</dbReference>
<dbReference type="GO" id="GO:0042158">
    <property type="term" value="P:lipoprotein biosynthetic process"/>
    <property type="evidence" value="ECO:0007669"/>
    <property type="project" value="UniProtKB-UniRule"/>
</dbReference>
<feature type="transmembrane region" description="Helical" evidence="8">
    <location>
        <begin position="60"/>
        <end position="79"/>
    </location>
</feature>
<organism evidence="10 11">
    <name type="scientific">Mumia zhuanghuii</name>
    <dbReference type="NCBI Taxonomy" id="2585211"/>
    <lineage>
        <taxon>Bacteria</taxon>
        <taxon>Bacillati</taxon>
        <taxon>Actinomycetota</taxon>
        <taxon>Actinomycetes</taxon>
        <taxon>Propionibacteriales</taxon>
        <taxon>Nocardioidaceae</taxon>
        <taxon>Mumia</taxon>
    </lineage>
</organism>
<evidence type="ECO:0000256" key="6">
    <source>
        <dbReference type="ARBA" id="ARBA00023136"/>
    </source>
</evidence>
<dbReference type="GO" id="GO:0005886">
    <property type="term" value="C:plasma membrane"/>
    <property type="evidence" value="ECO:0007669"/>
    <property type="project" value="UniProtKB-SubCell"/>
</dbReference>
<comment type="similarity">
    <text evidence="8">Belongs to the CN hydrolase family. Apolipoprotein N-acyltransferase subfamily.</text>
</comment>
<dbReference type="InterPro" id="IPR004563">
    <property type="entry name" value="Apolipo_AcylTrfase"/>
</dbReference>
<dbReference type="EC" id="2.3.1.269" evidence="8"/>
<evidence type="ECO:0000256" key="4">
    <source>
        <dbReference type="ARBA" id="ARBA00022692"/>
    </source>
</evidence>
<dbReference type="HAMAP" id="MF_01148">
    <property type="entry name" value="Lnt"/>
    <property type="match status" value="1"/>
</dbReference>
<keyword evidence="4 8" id="KW-0812">Transmembrane</keyword>
<evidence type="ECO:0000313" key="11">
    <source>
        <dbReference type="Proteomes" id="UP000306740"/>
    </source>
</evidence>
<keyword evidence="6 8" id="KW-0472">Membrane</keyword>
<evidence type="ECO:0000256" key="2">
    <source>
        <dbReference type="ARBA" id="ARBA00022475"/>
    </source>
</evidence>
<dbReference type="Pfam" id="PF20154">
    <property type="entry name" value="LNT_N"/>
    <property type="match status" value="1"/>
</dbReference>
<feature type="transmembrane region" description="Helical" evidence="8">
    <location>
        <begin position="483"/>
        <end position="504"/>
    </location>
</feature>
<feature type="domain" description="CN hydrolase" evidence="9">
    <location>
        <begin position="218"/>
        <end position="473"/>
    </location>
</feature>
<comment type="pathway">
    <text evidence="8">Protein modification; lipoprotein biosynthesis (N-acyl transfer).</text>
</comment>
<evidence type="ECO:0000256" key="5">
    <source>
        <dbReference type="ARBA" id="ARBA00022989"/>
    </source>
</evidence>
<dbReference type="InterPro" id="IPR045378">
    <property type="entry name" value="LNT_N"/>
</dbReference>
<dbReference type="InterPro" id="IPR036526">
    <property type="entry name" value="C-N_Hydrolase_sf"/>
</dbReference>
<evidence type="ECO:0000256" key="3">
    <source>
        <dbReference type="ARBA" id="ARBA00022679"/>
    </source>
</evidence>
<comment type="catalytic activity">
    <reaction evidence="8">
        <text>N-terminal S-1,2-diacyl-sn-glyceryl-L-cysteinyl-[lipoprotein] + a glycerophospholipid = N-acyl-S-1,2-diacyl-sn-glyceryl-L-cysteinyl-[lipoprotein] + a 2-acyl-sn-glycero-3-phospholipid + H(+)</text>
        <dbReference type="Rhea" id="RHEA:48228"/>
        <dbReference type="Rhea" id="RHEA-COMP:14681"/>
        <dbReference type="Rhea" id="RHEA-COMP:14684"/>
        <dbReference type="ChEBI" id="CHEBI:15378"/>
        <dbReference type="ChEBI" id="CHEBI:136912"/>
        <dbReference type="ChEBI" id="CHEBI:140656"/>
        <dbReference type="ChEBI" id="CHEBI:140657"/>
        <dbReference type="ChEBI" id="CHEBI:140660"/>
        <dbReference type="EC" id="2.3.1.269"/>
    </reaction>
</comment>
<feature type="transmembrane region" description="Helical" evidence="8">
    <location>
        <begin position="12"/>
        <end position="31"/>
    </location>
</feature>
<dbReference type="UniPathway" id="UPA00666"/>
<comment type="subcellular location">
    <subcellularLocation>
        <location evidence="1 8">Cell membrane</location>
        <topology evidence="1 8">Multi-pass membrane protein</topology>
    </subcellularLocation>
</comment>
<dbReference type="PROSITE" id="PS50263">
    <property type="entry name" value="CN_HYDROLASE"/>
    <property type="match status" value="1"/>
</dbReference>
<keyword evidence="3 8" id="KW-0808">Transferase</keyword>